<evidence type="ECO:0000256" key="7">
    <source>
        <dbReference type="ARBA" id="ARBA00049014"/>
    </source>
</evidence>
<keyword evidence="1" id="KW-0808">Transferase</keyword>
<evidence type="ECO:0000256" key="6">
    <source>
        <dbReference type="ARBA" id="ARBA00038999"/>
    </source>
</evidence>
<evidence type="ECO:0000256" key="3">
    <source>
        <dbReference type="ARBA" id="ARBA00022777"/>
    </source>
</evidence>
<dbReference type="Pfam" id="PF00069">
    <property type="entry name" value="Pkinase"/>
    <property type="match status" value="1"/>
</dbReference>
<evidence type="ECO:0000313" key="13">
    <source>
        <dbReference type="EMBL" id="KAJ6981284.1"/>
    </source>
</evidence>
<reference evidence="13" key="1">
    <citation type="journal article" date="2023" name="Mol. Ecol. Resour.">
        <title>Chromosome-level genome assembly of a triploid poplar Populus alba 'Berolinensis'.</title>
        <authorList>
            <person name="Chen S."/>
            <person name="Yu Y."/>
            <person name="Wang X."/>
            <person name="Wang S."/>
            <person name="Zhang T."/>
            <person name="Zhou Y."/>
            <person name="He R."/>
            <person name="Meng N."/>
            <person name="Wang Y."/>
            <person name="Liu W."/>
            <person name="Liu Z."/>
            <person name="Liu J."/>
            <person name="Guo Q."/>
            <person name="Huang H."/>
            <person name="Sederoff R.R."/>
            <person name="Wang G."/>
            <person name="Qu G."/>
            <person name="Chen S."/>
        </authorList>
    </citation>
    <scope>NUCLEOTIDE SEQUENCE</scope>
    <source>
        <strain evidence="13">SC-2020</strain>
    </source>
</reference>
<dbReference type="GO" id="GO:0005524">
    <property type="term" value="F:ATP binding"/>
    <property type="evidence" value="ECO:0007669"/>
    <property type="project" value="UniProtKB-UniRule"/>
</dbReference>
<dbReference type="Gene3D" id="3.30.200.20">
    <property type="entry name" value="Phosphorylase Kinase, domain 1"/>
    <property type="match status" value="1"/>
</dbReference>
<dbReference type="Gene3D" id="1.10.510.10">
    <property type="entry name" value="Transferase(Phosphotransferase) domain 1"/>
    <property type="match status" value="1"/>
</dbReference>
<dbReference type="InterPro" id="IPR008271">
    <property type="entry name" value="Ser/Thr_kinase_AS"/>
</dbReference>
<dbReference type="EC" id="2.7.12.2" evidence="6"/>
<feature type="binding site" evidence="10">
    <location>
        <position position="141"/>
    </location>
    <ligand>
        <name>ATP</name>
        <dbReference type="ChEBI" id="CHEBI:30616"/>
    </ligand>
</feature>
<evidence type="ECO:0000256" key="2">
    <source>
        <dbReference type="ARBA" id="ARBA00022741"/>
    </source>
</evidence>
<gene>
    <name evidence="13" type="ORF">NC653_024631</name>
</gene>
<keyword evidence="11" id="KW-0723">Serine/threonine-protein kinase</keyword>
<name>A0AAD6MA28_9ROSI</name>
<keyword evidence="3 13" id="KW-0418">Kinase</keyword>
<dbReference type="SMART" id="SM00220">
    <property type="entry name" value="S_TKc"/>
    <property type="match status" value="1"/>
</dbReference>
<dbReference type="InterPro" id="IPR000719">
    <property type="entry name" value="Prot_kinase_dom"/>
</dbReference>
<evidence type="ECO:0000259" key="12">
    <source>
        <dbReference type="PROSITE" id="PS50011"/>
    </source>
</evidence>
<evidence type="ECO:0000256" key="9">
    <source>
        <dbReference type="ARBA" id="ARBA00051693"/>
    </source>
</evidence>
<sequence>MRYCIRRSANCSIQSIRYYIASCLRTLSPVARSSSKNALRPPLTPSLASLSRPNLERKPTVRNMVLIRHRMQQHLKLDPLPELEIDECALCPCFPRPMSGTTIQGVGDFFDLEKLCVLGRGNHGSVYKVRHGQTLAIYALKIIQQGSNDAYVSHETEILNCIDSPFVVKCHGIFEPRAGEKAILMEYMDAGTLDTIFRDNGPFSETSLARIAYQVLNGLKYLHEHDIVHLDIKPSNLLVSKDMKVKIADFGVSKIVHGIGTRADTNHHNMCEGTHAYMSPERLDSHTFGSGYVYAGDVWSLGVTLLELYVGHFPFFPADKRPSNWMELVLVVCFGEVPSFPKEASEEFRSFIKCCLEKEPSKRWTVSQLLSHPYACLGERLGK</sequence>
<dbReference type="GO" id="GO:0004708">
    <property type="term" value="F:MAP kinase kinase activity"/>
    <property type="evidence" value="ECO:0007669"/>
    <property type="project" value="UniProtKB-EC"/>
</dbReference>
<comment type="caution">
    <text evidence="13">The sequence shown here is derived from an EMBL/GenBank/DDBJ whole genome shotgun (WGS) entry which is preliminary data.</text>
</comment>
<dbReference type="SUPFAM" id="SSF56112">
    <property type="entry name" value="Protein kinase-like (PK-like)"/>
    <property type="match status" value="1"/>
</dbReference>
<protein>
    <recommendedName>
        <fullName evidence="6">mitogen-activated protein kinase kinase</fullName>
        <ecNumber evidence="6">2.7.12.2</ecNumber>
    </recommendedName>
</protein>
<evidence type="ECO:0000256" key="11">
    <source>
        <dbReference type="RuleBase" id="RU000304"/>
    </source>
</evidence>
<proteinExistence type="inferred from homology"/>
<dbReference type="EMBL" id="JAQIZT010000010">
    <property type="protein sequence ID" value="KAJ6981284.1"/>
    <property type="molecule type" value="Genomic_DNA"/>
</dbReference>
<evidence type="ECO:0000256" key="8">
    <source>
        <dbReference type="ARBA" id="ARBA00049299"/>
    </source>
</evidence>
<keyword evidence="4 10" id="KW-0067">ATP-binding</keyword>
<dbReference type="PANTHER" id="PTHR48013:SF9">
    <property type="entry name" value="DUAL SPECIFICITY MITOGEN-ACTIVATED PROTEIN KINASE KINASE 5"/>
    <property type="match status" value="1"/>
</dbReference>
<dbReference type="PROSITE" id="PS00108">
    <property type="entry name" value="PROTEIN_KINASE_ST"/>
    <property type="match status" value="1"/>
</dbReference>
<keyword evidence="2 10" id="KW-0547">Nucleotide-binding</keyword>
<feature type="domain" description="Protein kinase" evidence="12">
    <location>
        <begin position="112"/>
        <end position="375"/>
    </location>
</feature>
<dbReference type="PROSITE" id="PS00107">
    <property type="entry name" value="PROTEIN_KINASE_ATP"/>
    <property type="match status" value="1"/>
</dbReference>
<dbReference type="GO" id="GO:0051707">
    <property type="term" value="P:response to other organism"/>
    <property type="evidence" value="ECO:0007669"/>
    <property type="project" value="UniProtKB-ARBA"/>
</dbReference>
<dbReference type="InterPro" id="IPR011009">
    <property type="entry name" value="Kinase-like_dom_sf"/>
</dbReference>
<dbReference type="PANTHER" id="PTHR48013">
    <property type="entry name" value="DUAL SPECIFICITY MITOGEN-ACTIVATED PROTEIN KINASE KINASE 5-RELATED"/>
    <property type="match status" value="1"/>
</dbReference>
<dbReference type="GO" id="GO:0004674">
    <property type="term" value="F:protein serine/threonine kinase activity"/>
    <property type="evidence" value="ECO:0007669"/>
    <property type="project" value="UniProtKB-KW"/>
</dbReference>
<dbReference type="Proteomes" id="UP001164929">
    <property type="component" value="Chromosome 10"/>
</dbReference>
<dbReference type="InterPro" id="IPR017441">
    <property type="entry name" value="Protein_kinase_ATP_BS"/>
</dbReference>
<comment type="similarity">
    <text evidence="5">Belongs to the protein kinase superfamily. STE Ser/Thr protein kinase family. MAP kinase kinase subfamily.</text>
</comment>
<evidence type="ECO:0000256" key="1">
    <source>
        <dbReference type="ARBA" id="ARBA00022679"/>
    </source>
</evidence>
<evidence type="ECO:0000256" key="10">
    <source>
        <dbReference type="PROSITE-ProRule" id="PRU10141"/>
    </source>
</evidence>
<evidence type="ECO:0000313" key="14">
    <source>
        <dbReference type="Proteomes" id="UP001164929"/>
    </source>
</evidence>
<organism evidence="13 14">
    <name type="scientific">Populus alba x Populus x berolinensis</name>
    <dbReference type="NCBI Taxonomy" id="444605"/>
    <lineage>
        <taxon>Eukaryota</taxon>
        <taxon>Viridiplantae</taxon>
        <taxon>Streptophyta</taxon>
        <taxon>Embryophyta</taxon>
        <taxon>Tracheophyta</taxon>
        <taxon>Spermatophyta</taxon>
        <taxon>Magnoliopsida</taxon>
        <taxon>eudicotyledons</taxon>
        <taxon>Gunneridae</taxon>
        <taxon>Pentapetalae</taxon>
        <taxon>rosids</taxon>
        <taxon>fabids</taxon>
        <taxon>Malpighiales</taxon>
        <taxon>Salicaceae</taxon>
        <taxon>Saliceae</taxon>
        <taxon>Populus</taxon>
    </lineage>
</organism>
<keyword evidence="14" id="KW-1185">Reference proteome</keyword>
<comment type="catalytic activity">
    <reaction evidence="7">
        <text>L-seryl-[protein] + ATP = O-phospho-L-seryl-[protein] + ADP + H(+)</text>
        <dbReference type="Rhea" id="RHEA:17989"/>
        <dbReference type="Rhea" id="RHEA-COMP:9863"/>
        <dbReference type="Rhea" id="RHEA-COMP:11604"/>
        <dbReference type="ChEBI" id="CHEBI:15378"/>
        <dbReference type="ChEBI" id="CHEBI:29999"/>
        <dbReference type="ChEBI" id="CHEBI:30616"/>
        <dbReference type="ChEBI" id="CHEBI:83421"/>
        <dbReference type="ChEBI" id="CHEBI:456216"/>
        <dbReference type="EC" id="2.7.12.2"/>
    </reaction>
</comment>
<dbReference type="PROSITE" id="PS50011">
    <property type="entry name" value="PROTEIN_KINASE_DOM"/>
    <property type="match status" value="1"/>
</dbReference>
<evidence type="ECO:0000256" key="5">
    <source>
        <dbReference type="ARBA" id="ARBA00038035"/>
    </source>
</evidence>
<comment type="catalytic activity">
    <reaction evidence="8">
        <text>L-threonyl-[protein] + ATP = O-phospho-L-threonyl-[protein] + ADP + H(+)</text>
        <dbReference type="Rhea" id="RHEA:46608"/>
        <dbReference type="Rhea" id="RHEA-COMP:11060"/>
        <dbReference type="Rhea" id="RHEA-COMP:11605"/>
        <dbReference type="ChEBI" id="CHEBI:15378"/>
        <dbReference type="ChEBI" id="CHEBI:30013"/>
        <dbReference type="ChEBI" id="CHEBI:30616"/>
        <dbReference type="ChEBI" id="CHEBI:61977"/>
        <dbReference type="ChEBI" id="CHEBI:456216"/>
        <dbReference type="EC" id="2.7.12.2"/>
    </reaction>
</comment>
<comment type="catalytic activity">
    <reaction evidence="9">
        <text>L-tyrosyl-[protein] + ATP = O-phospho-L-tyrosyl-[protein] + ADP + H(+)</text>
        <dbReference type="Rhea" id="RHEA:10596"/>
        <dbReference type="Rhea" id="RHEA-COMP:10136"/>
        <dbReference type="Rhea" id="RHEA-COMP:20101"/>
        <dbReference type="ChEBI" id="CHEBI:15378"/>
        <dbReference type="ChEBI" id="CHEBI:30616"/>
        <dbReference type="ChEBI" id="CHEBI:46858"/>
        <dbReference type="ChEBI" id="CHEBI:61978"/>
        <dbReference type="ChEBI" id="CHEBI:456216"/>
        <dbReference type="EC" id="2.7.12.2"/>
    </reaction>
</comment>
<evidence type="ECO:0000256" key="4">
    <source>
        <dbReference type="ARBA" id="ARBA00022840"/>
    </source>
</evidence>
<accession>A0AAD6MA28</accession>
<dbReference type="AlphaFoldDB" id="A0AAD6MA28"/>